<keyword evidence="5" id="KW-1185">Reference proteome</keyword>
<evidence type="ECO:0000313" key="5">
    <source>
        <dbReference type="Proteomes" id="UP000011519"/>
    </source>
</evidence>
<dbReference type="AlphaFoldDB" id="L9ZMQ1"/>
<feature type="domain" description="HVO-A0261-like N-terminal" evidence="3">
    <location>
        <begin position="4"/>
        <end position="90"/>
    </location>
</feature>
<dbReference type="PATRIC" id="fig|1227493.4.peg.3757"/>
<evidence type="ECO:0000259" key="3">
    <source>
        <dbReference type="Pfam" id="PF25213"/>
    </source>
</evidence>
<evidence type="ECO:0000259" key="2">
    <source>
        <dbReference type="Pfam" id="PF08350"/>
    </source>
</evidence>
<comment type="caution">
    <text evidence="4">The sequence shown here is derived from an EMBL/GenBank/DDBJ whole genome shotgun (WGS) entry which is preliminary data.</text>
</comment>
<reference evidence="4 5" key="1">
    <citation type="journal article" date="2014" name="PLoS Genet.">
        <title>Phylogenetically driven sequencing of extremely halophilic archaea reveals strategies for static and dynamic osmo-response.</title>
        <authorList>
            <person name="Becker E.A."/>
            <person name="Seitzer P.M."/>
            <person name="Tritt A."/>
            <person name="Larsen D."/>
            <person name="Krusor M."/>
            <person name="Yao A.I."/>
            <person name="Wu D."/>
            <person name="Madern D."/>
            <person name="Eisen J.A."/>
            <person name="Darling A.E."/>
            <person name="Facciotti M.T."/>
        </authorList>
    </citation>
    <scope>NUCLEOTIDE SEQUENCE [LARGE SCALE GENOMIC DNA]</scope>
    <source>
        <strain evidence="4 5">JCM 10989</strain>
    </source>
</reference>
<organism evidence="4 5">
    <name type="scientific">Natrialba hulunbeirensis JCM 10989</name>
    <dbReference type="NCBI Taxonomy" id="1227493"/>
    <lineage>
        <taxon>Archaea</taxon>
        <taxon>Methanobacteriati</taxon>
        <taxon>Methanobacteriota</taxon>
        <taxon>Stenosarchaea group</taxon>
        <taxon>Halobacteria</taxon>
        <taxon>Halobacteriales</taxon>
        <taxon>Natrialbaceae</taxon>
        <taxon>Natrialba</taxon>
    </lineage>
</organism>
<feature type="domain" description="Methanogenesis regulatory protein FilR1 middle" evidence="2">
    <location>
        <begin position="214"/>
        <end position="314"/>
    </location>
</feature>
<dbReference type="SUPFAM" id="SSF46785">
    <property type="entry name" value="Winged helix' DNA-binding domain"/>
    <property type="match status" value="1"/>
</dbReference>
<evidence type="ECO:0008006" key="6">
    <source>
        <dbReference type="Google" id="ProtNLM"/>
    </source>
</evidence>
<sequence>MVRETELLAIVRRRASLLRRLATDPARPSALAAELELSRSTIDRGLSELQRAALIERATVDGQCQYRLTVAGDLALSSFEQLSDRLAQATRRSELLAELPPSAELSWQVLDGATAVTAATEPAQVAESLSIEGVLESLASETAEAERPGDDTEGADAESDRLESMLSALLRLGSVHQVVVPGPTHCLASAYCEALAGRGVVESADGKKREPGVKTVEVIAPQDAIQVLLSTFGSGTASALAADQLVLHETTQPPAYGLVSVELDAEPPETEPAALTILLVCDGGGPSDELCGLLVNDSPDAAEWARDRITSLMETAQRLSMPSE</sequence>
<dbReference type="RefSeq" id="WP_006654856.1">
    <property type="nucleotide sequence ID" value="NZ_AOIM01000042.1"/>
</dbReference>
<dbReference type="InterPro" id="IPR036388">
    <property type="entry name" value="WH-like_DNA-bd_sf"/>
</dbReference>
<dbReference type="OrthoDB" id="11410at2157"/>
<dbReference type="EMBL" id="AOIM01000042">
    <property type="protein sequence ID" value="ELY87341.1"/>
    <property type="molecule type" value="Genomic_DNA"/>
</dbReference>
<dbReference type="InterPro" id="IPR036390">
    <property type="entry name" value="WH_DNA-bd_sf"/>
</dbReference>
<evidence type="ECO:0000313" key="4">
    <source>
        <dbReference type="EMBL" id="ELY87341.1"/>
    </source>
</evidence>
<feature type="region of interest" description="Disordered" evidence="1">
    <location>
        <begin position="140"/>
        <end position="160"/>
    </location>
</feature>
<dbReference type="InterPro" id="IPR057527">
    <property type="entry name" value="HVO_A0261-like_N"/>
</dbReference>
<protein>
    <recommendedName>
        <fullName evidence="6">HTH arsR-type domain-containing protein</fullName>
    </recommendedName>
</protein>
<dbReference type="Proteomes" id="UP000011519">
    <property type="component" value="Unassembled WGS sequence"/>
</dbReference>
<gene>
    <name evidence="4" type="ORF">C483_18668</name>
</gene>
<accession>L9ZMQ1</accession>
<dbReference type="InterPro" id="IPR013561">
    <property type="entry name" value="FilR1_middle_dom"/>
</dbReference>
<proteinExistence type="predicted"/>
<dbReference type="Gene3D" id="1.10.10.10">
    <property type="entry name" value="Winged helix-like DNA-binding domain superfamily/Winged helix DNA-binding domain"/>
    <property type="match status" value="1"/>
</dbReference>
<dbReference type="Pfam" id="PF08350">
    <property type="entry name" value="FilR1_middle"/>
    <property type="match status" value="1"/>
</dbReference>
<dbReference type="Pfam" id="PF25213">
    <property type="entry name" value="HVO_A0261_N"/>
    <property type="match status" value="1"/>
</dbReference>
<evidence type="ECO:0000256" key="1">
    <source>
        <dbReference type="SAM" id="MobiDB-lite"/>
    </source>
</evidence>
<name>L9ZMQ1_9EURY</name>